<dbReference type="GO" id="GO:0001732">
    <property type="term" value="P:formation of cytoplasmic translation initiation complex"/>
    <property type="evidence" value="ECO:0007669"/>
    <property type="project" value="TreeGrafter"/>
</dbReference>
<dbReference type="Proteomes" id="UP000231279">
    <property type="component" value="Unassembled WGS sequence"/>
</dbReference>
<dbReference type="GO" id="GO:0002188">
    <property type="term" value="P:translation reinitiation"/>
    <property type="evidence" value="ECO:0007669"/>
    <property type="project" value="TreeGrafter"/>
</dbReference>
<dbReference type="InterPro" id="IPR027512">
    <property type="entry name" value="EIF3A"/>
</dbReference>
<dbReference type="Pfam" id="PF22591">
    <property type="entry name" value="eIF3a_PCI_TPR-like"/>
    <property type="match status" value="1"/>
</dbReference>
<organism evidence="6 7">
    <name type="scientific">Handroanthus impetiginosus</name>
    <dbReference type="NCBI Taxonomy" id="429701"/>
    <lineage>
        <taxon>Eukaryota</taxon>
        <taxon>Viridiplantae</taxon>
        <taxon>Streptophyta</taxon>
        <taxon>Embryophyta</taxon>
        <taxon>Tracheophyta</taxon>
        <taxon>Spermatophyta</taxon>
        <taxon>Magnoliopsida</taxon>
        <taxon>eudicotyledons</taxon>
        <taxon>Gunneridae</taxon>
        <taxon>Pentapetalae</taxon>
        <taxon>asterids</taxon>
        <taxon>lamiids</taxon>
        <taxon>Lamiales</taxon>
        <taxon>Bignoniaceae</taxon>
        <taxon>Crescentiina</taxon>
        <taxon>Tabebuia alliance</taxon>
        <taxon>Handroanthus</taxon>
    </lineage>
</organism>
<dbReference type="STRING" id="429701.A0A2G9HMZ5"/>
<evidence type="ECO:0000313" key="6">
    <source>
        <dbReference type="EMBL" id="PIN18884.1"/>
    </source>
</evidence>
<feature type="domain" description="eIF3a PCI" evidence="5">
    <location>
        <begin position="26"/>
        <end position="90"/>
    </location>
</feature>
<dbReference type="InterPro" id="IPR054711">
    <property type="entry name" value="eIF3a_PCI_TPR-like"/>
</dbReference>
<proteinExistence type="predicted"/>
<name>A0A2G9HMZ5_9LAMI</name>
<protein>
    <recommendedName>
        <fullName evidence="5">eIF3a PCI domain-containing protein</fullName>
    </recommendedName>
</protein>
<gene>
    <name evidence="6" type="ORF">CDL12_08447</name>
</gene>
<evidence type="ECO:0000256" key="2">
    <source>
        <dbReference type="ARBA" id="ARBA00022540"/>
    </source>
</evidence>
<keyword evidence="7" id="KW-1185">Reference proteome</keyword>
<feature type="chain" id="PRO_5013963787" description="eIF3a PCI domain-containing protein" evidence="4">
    <location>
        <begin position="26"/>
        <end position="121"/>
    </location>
</feature>
<dbReference type="PANTHER" id="PTHR14005:SF0">
    <property type="entry name" value="EUKARYOTIC TRANSLATION INITIATION FACTOR 3 SUBUNIT A"/>
    <property type="match status" value="1"/>
</dbReference>
<keyword evidence="3" id="KW-0648">Protein biosynthesis</keyword>
<accession>A0A2G9HMZ5</accession>
<dbReference type="GO" id="GO:0071540">
    <property type="term" value="C:eukaryotic translation initiation factor 3 complex, eIF3e"/>
    <property type="evidence" value="ECO:0007669"/>
    <property type="project" value="TreeGrafter"/>
</dbReference>
<evidence type="ECO:0000313" key="7">
    <source>
        <dbReference type="Proteomes" id="UP000231279"/>
    </source>
</evidence>
<reference evidence="7" key="1">
    <citation type="journal article" date="2018" name="Gigascience">
        <title>Genome assembly of the Pink Ipe (Handroanthus impetiginosus, Bignoniaceae), a highly valued, ecologically keystone Neotropical timber forest tree.</title>
        <authorList>
            <person name="Silva-Junior O.B."/>
            <person name="Grattapaglia D."/>
            <person name="Novaes E."/>
            <person name="Collevatti R.G."/>
        </authorList>
    </citation>
    <scope>NUCLEOTIDE SEQUENCE [LARGE SCALE GENOMIC DNA]</scope>
    <source>
        <strain evidence="7">cv. UFG-1</strain>
    </source>
</reference>
<keyword evidence="4" id="KW-0732">Signal</keyword>
<dbReference type="PANTHER" id="PTHR14005">
    <property type="entry name" value="EUKARYOTIC TRANSLATION INITIATION FACTOR 3, THETA SUBUNIT"/>
    <property type="match status" value="1"/>
</dbReference>
<keyword evidence="2" id="KW-0396">Initiation factor</keyword>
<evidence type="ECO:0000256" key="4">
    <source>
        <dbReference type="SAM" id="SignalP"/>
    </source>
</evidence>
<feature type="signal peptide" evidence="4">
    <location>
        <begin position="1"/>
        <end position="25"/>
    </location>
</feature>
<dbReference type="AlphaFoldDB" id="A0A2G9HMZ5"/>
<comment type="caution">
    <text evidence="6">The sequence shown here is derived from an EMBL/GenBank/DDBJ whole genome shotgun (WGS) entry which is preliminary data.</text>
</comment>
<sequence length="121" mass="13919">MFVANETTVLSLSLFAFFMCTCDDAELINVGQKQEALEVLHSFITSRWFIAWTKTHERLLLKYVDLCLDMKRGRHAKDGLIQYHDSLEEARDIDDLEADRRLEDLSIGKSKVNGIDAQILN</sequence>
<dbReference type="EMBL" id="NKXS01001386">
    <property type="protein sequence ID" value="PIN18884.1"/>
    <property type="molecule type" value="Genomic_DNA"/>
</dbReference>
<dbReference type="GO" id="GO:0071541">
    <property type="term" value="C:eukaryotic translation initiation factor 3 complex, eIF3m"/>
    <property type="evidence" value="ECO:0007669"/>
    <property type="project" value="TreeGrafter"/>
</dbReference>
<evidence type="ECO:0000256" key="1">
    <source>
        <dbReference type="ARBA" id="ARBA00022490"/>
    </source>
</evidence>
<evidence type="ECO:0000259" key="5">
    <source>
        <dbReference type="Pfam" id="PF22591"/>
    </source>
</evidence>
<evidence type="ECO:0000256" key="3">
    <source>
        <dbReference type="ARBA" id="ARBA00022917"/>
    </source>
</evidence>
<dbReference type="OrthoDB" id="18884at2759"/>
<keyword evidence="1" id="KW-0963">Cytoplasm</keyword>
<dbReference type="GO" id="GO:0003743">
    <property type="term" value="F:translation initiation factor activity"/>
    <property type="evidence" value="ECO:0007669"/>
    <property type="project" value="UniProtKB-KW"/>
</dbReference>
<dbReference type="GO" id="GO:0043614">
    <property type="term" value="C:multi-eIF complex"/>
    <property type="evidence" value="ECO:0007669"/>
    <property type="project" value="TreeGrafter"/>
</dbReference>
<dbReference type="GO" id="GO:0003729">
    <property type="term" value="F:mRNA binding"/>
    <property type="evidence" value="ECO:0007669"/>
    <property type="project" value="TreeGrafter"/>
</dbReference>